<dbReference type="PANTHER" id="PTHR46579:SF1">
    <property type="entry name" value="F5_8 TYPE C DOMAIN-CONTAINING PROTEIN"/>
    <property type="match status" value="1"/>
</dbReference>
<dbReference type="Proteomes" id="UP000053424">
    <property type="component" value="Unassembled WGS sequence"/>
</dbReference>
<name>A0A0C3C5L2_HEBCY</name>
<organism evidence="1 2">
    <name type="scientific">Hebeloma cylindrosporum</name>
    <dbReference type="NCBI Taxonomy" id="76867"/>
    <lineage>
        <taxon>Eukaryota</taxon>
        <taxon>Fungi</taxon>
        <taxon>Dikarya</taxon>
        <taxon>Basidiomycota</taxon>
        <taxon>Agaricomycotina</taxon>
        <taxon>Agaricomycetes</taxon>
        <taxon>Agaricomycetidae</taxon>
        <taxon>Agaricales</taxon>
        <taxon>Agaricineae</taxon>
        <taxon>Hymenogastraceae</taxon>
        <taxon>Hebeloma</taxon>
    </lineage>
</organism>
<dbReference type="PANTHER" id="PTHR46579">
    <property type="entry name" value="F5/8 TYPE C DOMAIN-CONTAINING PROTEIN-RELATED"/>
    <property type="match status" value="1"/>
</dbReference>
<accession>A0A0C3C5L2</accession>
<dbReference type="HOGENOM" id="CLU_047287_0_0_1"/>
<protein>
    <submittedName>
        <fullName evidence="1">Uncharacterized protein</fullName>
    </submittedName>
</protein>
<evidence type="ECO:0000313" key="2">
    <source>
        <dbReference type="Proteomes" id="UP000053424"/>
    </source>
</evidence>
<dbReference type="EMBL" id="KN831788">
    <property type="protein sequence ID" value="KIM38896.1"/>
    <property type="molecule type" value="Genomic_DNA"/>
</dbReference>
<reference evidence="2" key="2">
    <citation type="submission" date="2015-01" db="EMBL/GenBank/DDBJ databases">
        <title>Evolutionary Origins and Diversification of the Mycorrhizal Mutualists.</title>
        <authorList>
            <consortium name="DOE Joint Genome Institute"/>
            <consortium name="Mycorrhizal Genomics Consortium"/>
            <person name="Kohler A."/>
            <person name="Kuo A."/>
            <person name="Nagy L.G."/>
            <person name="Floudas D."/>
            <person name="Copeland A."/>
            <person name="Barry K.W."/>
            <person name="Cichocki N."/>
            <person name="Veneault-Fourrey C."/>
            <person name="LaButti K."/>
            <person name="Lindquist E.A."/>
            <person name="Lipzen A."/>
            <person name="Lundell T."/>
            <person name="Morin E."/>
            <person name="Murat C."/>
            <person name="Riley R."/>
            <person name="Ohm R."/>
            <person name="Sun H."/>
            <person name="Tunlid A."/>
            <person name="Henrissat B."/>
            <person name="Grigoriev I.V."/>
            <person name="Hibbett D.S."/>
            <person name="Martin F."/>
        </authorList>
    </citation>
    <scope>NUCLEOTIDE SEQUENCE [LARGE SCALE GENOMIC DNA]</scope>
    <source>
        <strain evidence="2">h7</strain>
    </source>
</reference>
<dbReference type="STRING" id="686832.A0A0C3C5L2"/>
<reference evidence="1 2" key="1">
    <citation type="submission" date="2014-04" db="EMBL/GenBank/DDBJ databases">
        <authorList>
            <consortium name="DOE Joint Genome Institute"/>
            <person name="Kuo A."/>
            <person name="Gay G."/>
            <person name="Dore J."/>
            <person name="Kohler A."/>
            <person name="Nagy L.G."/>
            <person name="Floudas D."/>
            <person name="Copeland A."/>
            <person name="Barry K.W."/>
            <person name="Cichocki N."/>
            <person name="Veneault-Fourrey C."/>
            <person name="LaButti K."/>
            <person name="Lindquist E.A."/>
            <person name="Lipzen A."/>
            <person name="Lundell T."/>
            <person name="Morin E."/>
            <person name="Murat C."/>
            <person name="Sun H."/>
            <person name="Tunlid A."/>
            <person name="Henrissat B."/>
            <person name="Grigoriev I.V."/>
            <person name="Hibbett D.S."/>
            <person name="Martin F."/>
            <person name="Nordberg H.P."/>
            <person name="Cantor M.N."/>
            <person name="Hua S.X."/>
        </authorList>
    </citation>
    <scope>NUCLEOTIDE SEQUENCE [LARGE SCALE GENOMIC DNA]</scope>
    <source>
        <strain evidence="2">h7</strain>
    </source>
</reference>
<keyword evidence="2" id="KW-1185">Reference proteome</keyword>
<sequence length="317" mass="36564">MHLPALNIPDLFIPLWRGTFECDKADAKASWTWAVLQGDAWKEHGALVADATPYFPGSFDRPPRNPAEKISSGYKAWEFLLYFYGLGPCLFFKLLPDVYWEHYCKLVRGIRILMQEEIHPRELAEASARLIEFSTEFEEIYVQRRADRIHFVRPSIHALSHIASETERVGPGIIYSQWAIERTIGNLGEEIKQHSNPFSNLAHRGLRRCQVNALKSMLPDIEPLEEKLPQGAKDLGQSYALLRAVDNAARPIDDLEKAAFDEYCESNGIDMDITHVIRWARLRLPNRQIVRSKWKEELKAKGKLRCSRNIKVGFYLF</sequence>
<proteinExistence type="predicted"/>
<dbReference type="OrthoDB" id="2669721at2759"/>
<dbReference type="AlphaFoldDB" id="A0A0C3C5L2"/>
<gene>
    <name evidence="1" type="ORF">M413DRAFT_75620</name>
</gene>
<evidence type="ECO:0000313" key="1">
    <source>
        <dbReference type="EMBL" id="KIM38896.1"/>
    </source>
</evidence>